<protein>
    <recommendedName>
        <fullName evidence="2">DUF2231 domain-containing protein</fullName>
    </recommendedName>
</protein>
<feature type="transmembrane region" description="Helical" evidence="1">
    <location>
        <begin position="108"/>
        <end position="127"/>
    </location>
</feature>
<sequence>MLGNVPLHPLLVHAPIALLLFATILLLISLKWTQFKLFALFTLVVGLISGVAAYLSGDGAEEYAEANLSSVTHAAIENHEHFALFSLVAFGVSLLFLLLGYRSNKKMFLLLSFVVAIVGSGLLAYTGHLGGQMVYAK</sequence>
<evidence type="ECO:0000256" key="1">
    <source>
        <dbReference type="SAM" id="Phobius"/>
    </source>
</evidence>
<feature type="transmembrane region" description="Helical" evidence="1">
    <location>
        <begin position="37"/>
        <end position="55"/>
    </location>
</feature>
<reference evidence="3 4" key="1">
    <citation type="journal article" date="2015" name="Int. J. Syst. Evol. Microbiol.">
        <title>Exiguobacterium enclense sp. nov., isolated from sediment.</title>
        <authorList>
            <person name="Dastager S.G."/>
            <person name="Mawlankar R."/>
            <person name="Sonalkar V.V."/>
            <person name="Thorat M.N."/>
            <person name="Mual P."/>
            <person name="Verma A."/>
            <person name="Krishnamurthi S."/>
            <person name="Tang S.K."/>
            <person name="Li W.J."/>
        </authorList>
    </citation>
    <scope>NUCLEOTIDE SEQUENCE [LARGE SCALE GENOMIC DNA]</scope>
    <source>
        <strain evidence="3 4">NIO-1109</strain>
    </source>
</reference>
<dbReference type="Proteomes" id="UP000053797">
    <property type="component" value="Unassembled WGS sequence"/>
</dbReference>
<keyword evidence="1" id="KW-0812">Transmembrane</keyword>
<keyword evidence="1" id="KW-1133">Transmembrane helix</keyword>
<keyword evidence="1" id="KW-0472">Membrane</keyword>
<evidence type="ECO:0000313" key="4">
    <source>
        <dbReference type="Proteomes" id="UP000053797"/>
    </source>
</evidence>
<evidence type="ECO:0000313" key="3">
    <source>
        <dbReference type="EMBL" id="KSU48377.1"/>
    </source>
</evidence>
<dbReference type="RefSeq" id="WP_023469748.1">
    <property type="nucleotide sequence ID" value="NZ_FMYN01000004.1"/>
</dbReference>
<dbReference type="OrthoDB" id="2873672at2"/>
<name>A0A0V8GDL0_9BACL</name>
<evidence type="ECO:0000259" key="2">
    <source>
        <dbReference type="Pfam" id="PF09990"/>
    </source>
</evidence>
<feature type="transmembrane region" description="Helical" evidence="1">
    <location>
        <begin position="12"/>
        <end position="30"/>
    </location>
</feature>
<gene>
    <name evidence="3" type="ORF">AS033_12185</name>
</gene>
<dbReference type="Pfam" id="PF09990">
    <property type="entry name" value="DUF2231"/>
    <property type="match status" value="1"/>
</dbReference>
<comment type="caution">
    <text evidence="3">The sequence shown here is derived from an EMBL/GenBank/DDBJ whole genome shotgun (WGS) entry which is preliminary data.</text>
</comment>
<dbReference type="GeneID" id="90838050"/>
<feature type="domain" description="DUF2231" evidence="2">
    <location>
        <begin position="5"/>
        <end position="136"/>
    </location>
</feature>
<feature type="transmembrane region" description="Helical" evidence="1">
    <location>
        <begin position="82"/>
        <end position="101"/>
    </location>
</feature>
<organism evidence="3 4">
    <name type="scientific">Exiguobacterium indicum</name>
    <dbReference type="NCBI Taxonomy" id="296995"/>
    <lineage>
        <taxon>Bacteria</taxon>
        <taxon>Bacillati</taxon>
        <taxon>Bacillota</taxon>
        <taxon>Bacilli</taxon>
        <taxon>Bacillales</taxon>
        <taxon>Bacillales Family XII. Incertae Sedis</taxon>
        <taxon>Exiguobacterium</taxon>
    </lineage>
</organism>
<dbReference type="EMBL" id="LNQL01000004">
    <property type="protein sequence ID" value="KSU48377.1"/>
    <property type="molecule type" value="Genomic_DNA"/>
</dbReference>
<accession>A0A0V8GDL0</accession>
<proteinExistence type="predicted"/>
<dbReference type="InterPro" id="IPR019251">
    <property type="entry name" value="DUF2231_TM"/>
</dbReference>
<dbReference type="AlphaFoldDB" id="A0A0V8GDL0"/>